<sequence length="59" mass="6923">MLSLSCWVVKFLWKEKNRDSPLSLCNEVTLMPLITILKREIEENTSMLLVVISYQIKPK</sequence>
<evidence type="ECO:0000313" key="2">
    <source>
        <dbReference type="Proteomes" id="UP000249396"/>
    </source>
</evidence>
<protein>
    <submittedName>
        <fullName evidence="1">Uncharacterized protein</fullName>
    </submittedName>
</protein>
<accession>A0A2W4RUT2</accession>
<comment type="caution">
    <text evidence="1">The sequence shown here is derived from an EMBL/GenBank/DDBJ whole genome shotgun (WGS) entry which is preliminary data.</text>
</comment>
<proteinExistence type="predicted"/>
<dbReference type="AlphaFoldDB" id="A0A2W4RUT2"/>
<reference evidence="1 2" key="1">
    <citation type="journal article" date="2018" name="Aquat. Microb. Ecol.">
        <title>Gammaproteobacterial methanotrophs dominate.</title>
        <authorList>
            <person name="Rissanen A.J."/>
            <person name="Saarenheimo J."/>
            <person name="Tiirola M."/>
            <person name="Peura S."/>
            <person name="Aalto S.L."/>
            <person name="Karvinen A."/>
            <person name="Nykanen H."/>
        </authorList>
    </citation>
    <scope>NUCLEOTIDE SEQUENCE [LARGE SCALE GENOMIC DNA]</scope>
    <source>
        <strain evidence="1">AMbin10</strain>
    </source>
</reference>
<organism evidence="1 2">
    <name type="scientific">Candidatus Methylumidiphilus alinenensis</name>
    <dbReference type="NCBI Taxonomy" id="2202197"/>
    <lineage>
        <taxon>Bacteria</taxon>
        <taxon>Pseudomonadati</taxon>
        <taxon>Pseudomonadota</taxon>
        <taxon>Gammaproteobacteria</taxon>
        <taxon>Methylococcales</taxon>
        <taxon>Candidatus Methylumidiphilus</taxon>
    </lineage>
</organism>
<evidence type="ECO:0000313" key="1">
    <source>
        <dbReference type="EMBL" id="PZN87632.1"/>
    </source>
</evidence>
<name>A0A2W4RUT2_9GAMM</name>
<dbReference type="EMBL" id="QJPH01000031">
    <property type="protein sequence ID" value="PZN87632.1"/>
    <property type="molecule type" value="Genomic_DNA"/>
</dbReference>
<gene>
    <name evidence="1" type="ORF">DM484_00240</name>
</gene>
<dbReference type="Proteomes" id="UP000249396">
    <property type="component" value="Unassembled WGS sequence"/>
</dbReference>